<accession>A0A7D9D2M4</accession>
<proteinExistence type="predicted"/>
<organism evidence="1">
    <name type="scientific">uncultured Woeseiaceae bacterium</name>
    <dbReference type="NCBI Taxonomy" id="1983305"/>
    <lineage>
        <taxon>Bacteria</taxon>
        <taxon>Pseudomonadati</taxon>
        <taxon>Pseudomonadota</taxon>
        <taxon>Gammaproteobacteria</taxon>
        <taxon>Woeseiales</taxon>
        <taxon>Woeseiaceae</taxon>
        <taxon>environmental samples</taxon>
    </lineage>
</organism>
<dbReference type="AlphaFoldDB" id="A0A7D9D2M4"/>
<reference evidence="1" key="1">
    <citation type="submission" date="2019-07" db="EMBL/GenBank/DDBJ databases">
        <authorList>
            <person name="Weber M."/>
            <person name="Kostadinov I."/>
            <person name="Kostadinov D I."/>
        </authorList>
    </citation>
    <scope>NUCLEOTIDE SEQUENCE</scope>
    <source>
        <strain evidence="1">Gfbio:sag-sample-m06:053724c1-46a9-4a36-b237-ea2bf867836b</strain>
    </source>
</reference>
<evidence type="ECO:0000313" key="1">
    <source>
        <dbReference type="EMBL" id="VUX55540.1"/>
    </source>
</evidence>
<dbReference type="EMBL" id="LR633967">
    <property type="protein sequence ID" value="VUX55540.1"/>
    <property type="molecule type" value="Genomic_DNA"/>
</dbReference>
<sequence length="301" mass="34550">MFDIIEPLQSRWRPFVPKNLLVDKTHYPEAKLVRLLIGTAALSAPALSANVQQNRNLSDARGDCYSKVSSKTIKDALSQICDIKQFSSYLDRTGADNYSFFSVLLDEYCWYFYQQDKGSGLPAFLHLYRILERISYAFPLIHASSSKSFTGTYNELSGYFKRSTSGEYGGELKFFKVFSERIFEESMLDASVDLCVSEPDPEKAEKIYQGLKKVLCDENFNQSWNCDDTRLQLDNTYSSLLSTIINLRNRYFHFAVGGQTNISSSDLHVPDMFFLEINPVLINWITMIYFEVLKSRVDAWA</sequence>
<gene>
    <name evidence="1" type="ORF">JTBM06_V1_40017</name>
</gene>
<name>A0A7D9D2M4_9GAMM</name>
<protein>
    <submittedName>
        <fullName evidence="1">Uncharacterized protein</fullName>
    </submittedName>
</protein>